<name>A0A9X1ZFR1_9GAMM</name>
<dbReference type="RefSeq" id="WP_248951230.1">
    <property type="nucleotide sequence ID" value="NZ_JAKILB010000012.1"/>
</dbReference>
<dbReference type="Proteomes" id="UP001139293">
    <property type="component" value="Unassembled WGS sequence"/>
</dbReference>
<sequence>MNQLAQLVEITTPDAISWWPLAPGWYLVVFVFFITALFVAWHKRKTWLRNQYRRNAIFETQKLTYVEANQLNQLLRLAAQRGSLEWRNKRAQLNVTGKPWFELLNSLGPKDLFTQEQVARLEYLNYHSSQESAKADVLAAEGVAADSSTAVEPKQASKLNELSETEFELLKTLAIKWLKEHKFEHLA</sequence>
<proteinExistence type="predicted"/>
<dbReference type="InterPro" id="IPR025489">
    <property type="entry name" value="DUF4381"/>
</dbReference>
<evidence type="ECO:0000256" key="1">
    <source>
        <dbReference type="SAM" id="Phobius"/>
    </source>
</evidence>
<evidence type="ECO:0000313" key="3">
    <source>
        <dbReference type="Proteomes" id="UP001139293"/>
    </source>
</evidence>
<accession>A0A9X1ZFR1</accession>
<comment type="caution">
    <text evidence="2">The sequence shown here is derived from an EMBL/GenBank/DDBJ whole genome shotgun (WGS) entry which is preliminary data.</text>
</comment>
<dbReference type="AlphaFoldDB" id="A0A9X1ZFR1"/>
<protein>
    <submittedName>
        <fullName evidence="2">DUF4381 domain-containing protein</fullName>
    </submittedName>
</protein>
<keyword evidence="1" id="KW-1133">Transmembrane helix</keyword>
<dbReference type="Pfam" id="PF14316">
    <property type="entry name" value="DUF4381"/>
    <property type="match status" value="1"/>
</dbReference>
<keyword evidence="1" id="KW-0812">Transmembrane</keyword>
<keyword evidence="3" id="KW-1185">Reference proteome</keyword>
<dbReference type="EMBL" id="JAKILB010000012">
    <property type="protein sequence ID" value="MCL1140187.1"/>
    <property type="molecule type" value="Genomic_DNA"/>
</dbReference>
<organism evidence="2 3">
    <name type="scientific">Shewanella pneumatophori</name>
    <dbReference type="NCBI Taxonomy" id="314092"/>
    <lineage>
        <taxon>Bacteria</taxon>
        <taxon>Pseudomonadati</taxon>
        <taxon>Pseudomonadota</taxon>
        <taxon>Gammaproteobacteria</taxon>
        <taxon>Alteromonadales</taxon>
        <taxon>Shewanellaceae</taxon>
        <taxon>Shewanella</taxon>
    </lineage>
</organism>
<evidence type="ECO:0000313" key="2">
    <source>
        <dbReference type="EMBL" id="MCL1140187.1"/>
    </source>
</evidence>
<gene>
    <name evidence="2" type="ORF">L2740_16740</name>
</gene>
<feature type="transmembrane region" description="Helical" evidence="1">
    <location>
        <begin position="24"/>
        <end position="41"/>
    </location>
</feature>
<reference evidence="2" key="1">
    <citation type="submission" date="2022-01" db="EMBL/GenBank/DDBJ databases">
        <title>Whole genome-based taxonomy of the Shewanellaceae.</title>
        <authorList>
            <person name="Martin-Rodriguez A.J."/>
        </authorList>
    </citation>
    <scope>NUCLEOTIDE SEQUENCE</scope>
    <source>
        <strain evidence="2">KCTC 23973</strain>
    </source>
</reference>
<keyword evidence="1" id="KW-0472">Membrane</keyword>